<dbReference type="Proteomes" id="UP000644140">
    <property type="component" value="Chromosome"/>
</dbReference>
<accession>A0A8I1DI25</accession>
<evidence type="ECO:0000313" key="2">
    <source>
        <dbReference type="Proteomes" id="UP000644140"/>
    </source>
</evidence>
<proteinExistence type="predicted"/>
<organism evidence="1 2">
    <name type="scientific">Acinetobacter bereziniae</name>
    <name type="common">Acinetobacter genomosp. 10</name>
    <dbReference type="NCBI Taxonomy" id="106648"/>
    <lineage>
        <taxon>Bacteria</taxon>
        <taxon>Pseudomonadati</taxon>
        <taxon>Pseudomonadota</taxon>
        <taxon>Gammaproteobacteria</taxon>
        <taxon>Moraxellales</taxon>
        <taxon>Moraxellaceae</taxon>
        <taxon>Acinetobacter</taxon>
    </lineage>
</organism>
<protein>
    <submittedName>
        <fullName evidence="1">Uncharacterized protein</fullName>
    </submittedName>
</protein>
<sequence>MSTKPTNAKQFIGDLSGGVFANQLGAVISMVSEGVVKNNKKGQIKITLDISRIGDSTQVEIAHTLAYVEPTAKGKRTEDTTSKSPMHFNAGGDVTLFANHTSQLFEEHKQHEDA</sequence>
<evidence type="ECO:0000313" key="1">
    <source>
        <dbReference type="EMBL" id="UUN99183.1"/>
    </source>
</evidence>
<name>A0A8I1DI25_ACIBZ</name>
<dbReference type="RefSeq" id="WP_198114504.1">
    <property type="nucleotide sequence ID" value="NZ_CP092085.1"/>
</dbReference>
<gene>
    <name evidence="1" type="ORF">I9054_006960</name>
</gene>
<dbReference type="EMBL" id="CP092085">
    <property type="protein sequence ID" value="UUN99183.1"/>
    <property type="molecule type" value="Genomic_DNA"/>
</dbReference>
<reference evidence="1" key="1">
    <citation type="submission" date="2022-02" db="EMBL/GenBank/DDBJ databases">
        <title>Characterization of Tn125 harboring carbapenem-resistant Acinetobacter bereziniae clinical isolates.</title>
        <authorList>
            <person name="Wong N.-K."/>
            <person name="Pan Q."/>
        </authorList>
    </citation>
    <scope>NUCLEOTIDE SEQUENCE</scope>
    <source>
        <strain evidence="1">GD03393</strain>
    </source>
</reference>
<dbReference type="AlphaFoldDB" id="A0A8I1DI25"/>